<sequence>MVRIKTPPITKPEPCTKVRVFAHGWNINSPAGSQYVWGECEFCKSRRLFKTAWPAKLDWIDQKAQRRREEKKALRREARAEKAKEKRA</sequence>
<dbReference type="AlphaFoldDB" id="A0A0F9ME16"/>
<name>A0A0F9ME16_9ZZZZ</name>
<dbReference type="EMBL" id="LAZR01004960">
    <property type="protein sequence ID" value="KKN04094.1"/>
    <property type="molecule type" value="Genomic_DNA"/>
</dbReference>
<accession>A0A0F9ME16</accession>
<proteinExistence type="predicted"/>
<gene>
    <name evidence="2" type="ORF">LCGC14_1101110</name>
</gene>
<feature type="region of interest" description="Disordered" evidence="1">
    <location>
        <begin position="68"/>
        <end position="88"/>
    </location>
</feature>
<comment type="caution">
    <text evidence="2">The sequence shown here is derived from an EMBL/GenBank/DDBJ whole genome shotgun (WGS) entry which is preliminary data.</text>
</comment>
<organism evidence="2">
    <name type="scientific">marine sediment metagenome</name>
    <dbReference type="NCBI Taxonomy" id="412755"/>
    <lineage>
        <taxon>unclassified sequences</taxon>
        <taxon>metagenomes</taxon>
        <taxon>ecological metagenomes</taxon>
    </lineage>
</organism>
<protein>
    <submittedName>
        <fullName evidence="2">Uncharacterized protein</fullName>
    </submittedName>
</protein>
<evidence type="ECO:0000256" key="1">
    <source>
        <dbReference type="SAM" id="MobiDB-lite"/>
    </source>
</evidence>
<reference evidence="2" key="1">
    <citation type="journal article" date="2015" name="Nature">
        <title>Complex archaea that bridge the gap between prokaryotes and eukaryotes.</title>
        <authorList>
            <person name="Spang A."/>
            <person name="Saw J.H."/>
            <person name="Jorgensen S.L."/>
            <person name="Zaremba-Niedzwiedzka K."/>
            <person name="Martijn J."/>
            <person name="Lind A.E."/>
            <person name="van Eijk R."/>
            <person name="Schleper C."/>
            <person name="Guy L."/>
            <person name="Ettema T.J."/>
        </authorList>
    </citation>
    <scope>NUCLEOTIDE SEQUENCE</scope>
</reference>
<evidence type="ECO:0000313" key="2">
    <source>
        <dbReference type="EMBL" id="KKN04094.1"/>
    </source>
</evidence>